<gene>
    <name evidence="1" type="ORF">ONZ51_g9716</name>
</gene>
<dbReference type="PANTHER" id="PTHR35802">
    <property type="entry name" value="PROTEASE SYNTHASE AND SPORULATION PROTEIN PAI 2"/>
    <property type="match status" value="1"/>
</dbReference>
<dbReference type="SUPFAM" id="SSF50475">
    <property type="entry name" value="FMN-binding split barrel"/>
    <property type="match status" value="1"/>
</dbReference>
<proteinExistence type="predicted"/>
<organism evidence="1 2">
    <name type="scientific">Trametes cubensis</name>
    <dbReference type="NCBI Taxonomy" id="1111947"/>
    <lineage>
        <taxon>Eukaryota</taxon>
        <taxon>Fungi</taxon>
        <taxon>Dikarya</taxon>
        <taxon>Basidiomycota</taxon>
        <taxon>Agaricomycotina</taxon>
        <taxon>Agaricomycetes</taxon>
        <taxon>Polyporales</taxon>
        <taxon>Polyporaceae</taxon>
        <taxon>Trametes</taxon>
    </lineage>
</organism>
<dbReference type="AlphaFoldDB" id="A0AAD7X729"/>
<dbReference type="InterPro" id="IPR007396">
    <property type="entry name" value="TR_PAI2-type"/>
</dbReference>
<dbReference type="InterPro" id="IPR012349">
    <property type="entry name" value="Split_barrel_FMN-bd"/>
</dbReference>
<dbReference type="Proteomes" id="UP001215151">
    <property type="component" value="Unassembled WGS sequence"/>
</dbReference>
<dbReference type="Gene3D" id="2.30.110.10">
    <property type="entry name" value="Electron Transport, Fmn-binding Protein, Chain A"/>
    <property type="match status" value="1"/>
</dbReference>
<sequence>MYLRPVHAEHDIPTLRAFIRANPLGVLTTAIDARSFPFLQSSHIPWVLDVPEDADEEHLGTLRGHMARANPQVKAMIAELTSQSSGAGPSTRTLSRDVLILFTAPEHHYVTPRFYTETKPTTGKVVPTWDYAAVQVYGRATVHYAVDAETDAFLSRSLRDLSHLSETEIMGFERPWSVNDAPESYVALLKKAIVGVEVEITNMGGKWKMSQELCEGDREGVVAGFKAIGSERGKCIAEMVQERGELAARQKKAVGNL</sequence>
<keyword evidence="2" id="KW-1185">Reference proteome</keyword>
<dbReference type="PIRSF" id="PIRSF010372">
    <property type="entry name" value="PaiB"/>
    <property type="match status" value="1"/>
</dbReference>
<dbReference type="EMBL" id="JAPEVG010000344">
    <property type="protein sequence ID" value="KAJ8468319.1"/>
    <property type="molecule type" value="Genomic_DNA"/>
</dbReference>
<evidence type="ECO:0008006" key="3">
    <source>
        <dbReference type="Google" id="ProtNLM"/>
    </source>
</evidence>
<comment type="caution">
    <text evidence="1">The sequence shown here is derived from an EMBL/GenBank/DDBJ whole genome shotgun (WGS) entry which is preliminary data.</text>
</comment>
<name>A0AAD7X729_9APHY</name>
<accession>A0AAD7X729</accession>
<evidence type="ECO:0000313" key="2">
    <source>
        <dbReference type="Proteomes" id="UP001215151"/>
    </source>
</evidence>
<evidence type="ECO:0000313" key="1">
    <source>
        <dbReference type="EMBL" id="KAJ8468319.1"/>
    </source>
</evidence>
<protein>
    <recommendedName>
        <fullName evidence="3">Transcriptional regulator</fullName>
    </recommendedName>
</protein>
<dbReference type="Pfam" id="PF04299">
    <property type="entry name" value="FMN_bind_2"/>
    <property type="match status" value="1"/>
</dbReference>
<dbReference type="PANTHER" id="PTHR35802:SF1">
    <property type="entry name" value="PROTEASE SYNTHASE AND SPORULATION PROTEIN PAI 2"/>
    <property type="match status" value="1"/>
</dbReference>
<reference evidence="1" key="1">
    <citation type="submission" date="2022-11" db="EMBL/GenBank/DDBJ databases">
        <title>Genome Sequence of Cubamyces cubensis.</title>
        <authorList>
            <person name="Buettner E."/>
        </authorList>
    </citation>
    <scope>NUCLEOTIDE SEQUENCE</scope>
    <source>
        <strain evidence="1">MPL-01</strain>
    </source>
</reference>